<dbReference type="InterPro" id="IPR020574">
    <property type="entry name" value="Ribosomal_uS9_CS"/>
</dbReference>
<keyword evidence="3 4" id="KW-0687">Ribonucleoprotein</keyword>
<dbReference type="GeneID" id="5479457"/>
<dbReference type="eggNOG" id="KOG1697">
    <property type="taxonomic scope" value="Eukaryota"/>
</dbReference>
<dbReference type="SUPFAM" id="SSF54211">
    <property type="entry name" value="Ribosomal protein S5 domain 2-like"/>
    <property type="match status" value="1"/>
</dbReference>
<dbReference type="InterPro" id="IPR020568">
    <property type="entry name" value="Ribosomal_Su5_D2-typ_SF"/>
</dbReference>
<dbReference type="PANTHER" id="PTHR21569">
    <property type="entry name" value="RIBOSOMAL PROTEIN S9"/>
    <property type="match status" value="1"/>
</dbReference>
<protein>
    <recommendedName>
        <fullName evidence="7">Ribosomal protein S9</fullName>
    </recommendedName>
</protein>
<dbReference type="Pfam" id="PF00380">
    <property type="entry name" value="Ribosomal_S9"/>
    <property type="match status" value="1"/>
</dbReference>
<dbReference type="VEuPathDB" id="PiroplasmaDB:BBOV_III000770"/>
<sequence length="250" mass="28446">MIRITRCLNEALNKATSTLSIDEALYLAKDAGIATKQEIQKLIISSPSFSPNKSPFLISNFFEDKRKYQYFDDKNTVGDDNSINLDRLITSQQTSEITNIDRIIAEKTKPESTLVFWFKGNRWNARAEGHGTCMRSTSRVVIQRGSGLVKVNGEEDLHKRWPIFYNRMDVLEPFYLAGCCGVYDVFIETKGGGITGQARSTRLAIARALVEANPTVKHFLESALYEDIRQKMPKMPGRTGARSLRKWRKR</sequence>
<proteinExistence type="inferred from homology"/>
<organism evidence="5 6">
    <name type="scientific">Babesia bovis</name>
    <dbReference type="NCBI Taxonomy" id="5865"/>
    <lineage>
        <taxon>Eukaryota</taxon>
        <taxon>Sar</taxon>
        <taxon>Alveolata</taxon>
        <taxon>Apicomplexa</taxon>
        <taxon>Aconoidasida</taxon>
        <taxon>Piroplasmida</taxon>
        <taxon>Babesiidae</taxon>
        <taxon>Babesia</taxon>
    </lineage>
</organism>
<dbReference type="PANTHER" id="PTHR21569:SF1">
    <property type="entry name" value="SMALL RIBOSOMAL SUBUNIT PROTEIN US9M"/>
    <property type="match status" value="1"/>
</dbReference>
<dbReference type="GO" id="GO:0006412">
    <property type="term" value="P:translation"/>
    <property type="evidence" value="ECO:0007669"/>
    <property type="project" value="InterPro"/>
</dbReference>
<dbReference type="Gene3D" id="3.30.230.10">
    <property type="match status" value="1"/>
</dbReference>
<dbReference type="GO" id="GO:0003723">
    <property type="term" value="F:RNA binding"/>
    <property type="evidence" value="ECO:0007669"/>
    <property type="project" value="TreeGrafter"/>
</dbReference>
<reference evidence="6" key="3">
    <citation type="journal article" date="2021" name="Int. J. Parasitol.">
        <title>Comparative analysis of gene expression between Babesia bovis blood stages and kinetes allowed by improved genome annotation.</title>
        <authorList>
            <person name="Ueti M.W."/>
            <person name="Johnson W.C."/>
            <person name="Kappmeyer L.S."/>
            <person name="Herndon D.R."/>
            <person name="Mousel M.R."/>
            <person name="Reif K.E."/>
            <person name="Taus N.S."/>
            <person name="Ifeonu O.O."/>
            <person name="Silva J.C."/>
            <person name="Suarez C.E."/>
            <person name="Brayton K.A."/>
        </authorList>
    </citation>
    <scope>NUCLEOTIDE SEQUENCE [LARGE SCALE GENOMIC DNA]</scope>
</reference>
<dbReference type="STRING" id="5865.A7AM60"/>
<dbReference type="PROSITE" id="PS00360">
    <property type="entry name" value="RIBOSOMAL_S9"/>
    <property type="match status" value="1"/>
</dbReference>
<evidence type="ECO:0008006" key="7">
    <source>
        <dbReference type="Google" id="ProtNLM"/>
    </source>
</evidence>
<dbReference type="FunCoup" id="A7AM60">
    <property type="interactions" value="1"/>
</dbReference>
<keyword evidence="2 4" id="KW-0689">Ribosomal protein</keyword>
<dbReference type="InParanoid" id="A7AM60"/>
<name>A7AM60_BABBO</name>
<evidence type="ECO:0000313" key="6">
    <source>
        <dbReference type="Proteomes" id="UP000002173"/>
    </source>
</evidence>
<comment type="similarity">
    <text evidence="1 4">Belongs to the universal ribosomal protein uS9 family.</text>
</comment>
<dbReference type="AlphaFoldDB" id="A7AM60"/>
<dbReference type="RefSeq" id="XP_001611212.1">
    <property type="nucleotide sequence ID" value="XM_001611162.1"/>
</dbReference>
<evidence type="ECO:0000256" key="3">
    <source>
        <dbReference type="ARBA" id="ARBA00023274"/>
    </source>
</evidence>
<dbReference type="EMBL" id="AAXT01000001">
    <property type="protein sequence ID" value="EDO07644.1"/>
    <property type="molecule type" value="Genomic_DNA"/>
</dbReference>
<dbReference type="InterPro" id="IPR000754">
    <property type="entry name" value="Ribosomal_uS9"/>
</dbReference>
<dbReference type="KEGG" id="bbo:BBOV_III000770"/>
<reference evidence="6" key="2">
    <citation type="journal article" date="2020" name="Data Brief">
        <title>Transcriptome dataset of Babesia bovis life stages within vertebrate and invertebrate hosts.</title>
        <authorList>
            <person name="Ueti M.W."/>
            <person name="Johnson W.C."/>
            <person name="Kappmeyer L.S."/>
            <person name="Herndon D.R."/>
            <person name="Mousel M.R."/>
            <person name="Reif K.E."/>
            <person name="Taus N.S."/>
            <person name="Ifeonu O.O."/>
            <person name="Silva J.C."/>
            <person name="Suarez C.E."/>
            <person name="Brayton K.A."/>
        </authorList>
    </citation>
    <scope>NUCLEOTIDE SEQUENCE [LARGE SCALE GENOMIC DNA]</scope>
</reference>
<evidence type="ECO:0000256" key="4">
    <source>
        <dbReference type="RuleBase" id="RU003815"/>
    </source>
</evidence>
<evidence type="ECO:0000256" key="1">
    <source>
        <dbReference type="ARBA" id="ARBA00005251"/>
    </source>
</evidence>
<dbReference type="OMA" id="IHNDMEW"/>
<evidence type="ECO:0000313" key="5">
    <source>
        <dbReference type="EMBL" id="EDO07644.1"/>
    </source>
</evidence>
<gene>
    <name evidence="5" type="ORF">BBOV_III000770</name>
</gene>
<dbReference type="GO" id="GO:0003735">
    <property type="term" value="F:structural constituent of ribosome"/>
    <property type="evidence" value="ECO:0007669"/>
    <property type="project" value="InterPro"/>
</dbReference>
<keyword evidence="6" id="KW-1185">Reference proteome</keyword>
<comment type="caution">
    <text evidence="5">The sequence shown here is derived from an EMBL/GenBank/DDBJ whole genome shotgun (WGS) entry which is preliminary data.</text>
</comment>
<dbReference type="Proteomes" id="UP000002173">
    <property type="component" value="Unassembled WGS sequence"/>
</dbReference>
<accession>A7AM60</accession>
<reference evidence="5 6" key="1">
    <citation type="journal article" date="2007" name="PLoS Pathog.">
        <title>Genome sequence of Babesia bovis and comparative analysis of apicomplexan hemoprotozoa.</title>
        <authorList>
            <person name="Brayton K.A."/>
            <person name="Lau A.O.T."/>
            <person name="Herndon D.R."/>
            <person name="Hannick L."/>
            <person name="Kappmeyer L.S."/>
            <person name="Berens S.J."/>
            <person name="Bidwell S.L."/>
            <person name="Brown W.C."/>
            <person name="Crabtree J."/>
            <person name="Fadrosh D."/>
            <person name="Feldblum T."/>
            <person name="Forberger H.A."/>
            <person name="Haas B.J."/>
            <person name="Howell J.M."/>
            <person name="Khouri H."/>
            <person name="Koo H."/>
            <person name="Mann D.J."/>
            <person name="Norimine J."/>
            <person name="Paulsen I.T."/>
            <person name="Radune D."/>
            <person name="Ren Q."/>
            <person name="Smith R.K. Jr."/>
            <person name="Suarez C.E."/>
            <person name="White O."/>
            <person name="Wortman J.R."/>
            <person name="Knowles D.P. Jr."/>
            <person name="McElwain T.F."/>
            <person name="Nene V.M."/>
        </authorList>
    </citation>
    <scope>NUCLEOTIDE SEQUENCE [LARGE SCALE GENOMIC DNA]</scope>
    <source>
        <strain evidence="5">T2Bo</strain>
    </source>
</reference>
<dbReference type="GO" id="GO:0015935">
    <property type="term" value="C:small ribosomal subunit"/>
    <property type="evidence" value="ECO:0007669"/>
    <property type="project" value="TreeGrafter"/>
</dbReference>
<dbReference type="InterPro" id="IPR014721">
    <property type="entry name" value="Ribsml_uS5_D2-typ_fold_subgr"/>
</dbReference>
<evidence type="ECO:0000256" key="2">
    <source>
        <dbReference type="ARBA" id="ARBA00022980"/>
    </source>
</evidence>